<evidence type="ECO:0000256" key="7">
    <source>
        <dbReference type="SAM" id="SignalP"/>
    </source>
</evidence>
<dbReference type="Proteomes" id="UP000034680">
    <property type="component" value="Unassembled WGS sequence"/>
</dbReference>
<dbReference type="InterPro" id="IPR052282">
    <property type="entry name" value="Starch-active_LPMO"/>
</dbReference>
<dbReference type="Gene3D" id="2.70.50.70">
    <property type="match status" value="1"/>
</dbReference>
<evidence type="ECO:0000259" key="8">
    <source>
        <dbReference type="Pfam" id="PF03067"/>
    </source>
</evidence>
<feature type="domain" description="Chitin-binding type-4" evidence="8">
    <location>
        <begin position="18"/>
        <end position="181"/>
    </location>
</feature>
<keyword evidence="3" id="KW-0186">Copper</keyword>
<evidence type="ECO:0000313" key="9">
    <source>
        <dbReference type="EMBL" id="KKY34048.1"/>
    </source>
</evidence>
<evidence type="ECO:0000256" key="1">
    <source>
        <dbReference type="ARBA" id="ARBA00001973"/>
    </source>
</evidence>
<dbReference type="InterPro" id="IPR004302">
    <property type="entry name" value="Cellulose/chitin-bd_N"/>
</dbReference>
<evidence type="ECO:0000256" key="2">
    <source>
        <dbReference type="ARBA" id="ARBA00022723"/>
    </source>
</evidence>
<keyword evidence="4" id="KW-1015">Disulfide bond</keyword>
<dbReference type="PANTHER" id="PTHR36575:SF2">
    <property type="entry name" value="CHITIN-BINDING TYPE-4 DOMAIN-CONTAINING PROTEIN-RELATED"/>
    <property type="match status" value="1"/>
</dbReference>
<keyword evidence="10" id="KW-1185">Reference proteome</keyword>
<organism evidence="9 10">
    <name type="scientific">Diaporthe ampelina</name>
    <dbReference type="NCBI Taxonomy" id="1214573"/>
    <lineage>
        <taxon>Eukaryota</taxon>
        <taxon>Fungi</taxon>
        <taxon>Dikarya</taxon>
        <taxon>Ascomycota</taxon>
        <taxon>Pezizomycotina</taxon>
        <taxon>Sordariomycetes</taxon>
        <taxon>Sordariomycetidae</taxon>
        <taxon>Diaporthales</taxon>
        <taxon>Diaporthaceae</taxon>
        <taxon>Diaporthe</taxon>
    </lineage>
</organism>
<keyword evidence="7" id="KW-0732">Signal</keyword>
<gene>
    <name evidence="9" type="ORF">UCDDA912_g05982</name>
</gene>
<evidence type="ECO:0000256" key="4">
    <source>
        <dbReference type="ARBA" id="ARBA00023157"/>
    </source>
</evidence>
<keyword evidence="5" id="KW-0325">Glycoprotein</keyword>
<accession>A0A0G2HG06</accession>
<dbReference type="AlphaFoldDB" id="A0A0G2HG06"/>
<name>A0A0G2HG06_9PEZI</name>
<reference evidence="9 10" key="1">
    <citation type="submission" date="2015-05" db="EMBL/GenBank/DDBJ databases">
        <title>Distinctive expansion of gene families associated with plant cell wall degradation and secondary metabolism in the genomes of grapevine trunk pathogens.</title>
        <authorList>
            <person name="Lawrence D.P."/>
            <person name="Travadon R."/>
            <person name="Rolshausen P.E."/>
            <person name="Baumgartner K."/>
        </authorList>
    </citation>
    <scope>NUCLEOTIDE SEQUENCE [LARGE SCALE GENOMIC DNA]</scope>
    <source>
        <strain evidence="9">DA912</strain>
    </source>
</reference>
<feature type="chain" id="PRO_5002545003" evidence="7">
    <location>
        <begin position="20"/>
        <end position="186"/>
    </location>
</feature>
<feature type="signal peptide" evidence="7">
    <location>
        <begin position="1"/>
        <end position="19"/>
    </location>
</feature>
<proteinExistence type="inferred from homology"/>
<protein>
    <submittedName>
        <fullName evidence="9">Putative chitin binding protein</fullName>
    </submittedName>
</protein>
<comment type="caution">
    <text evidence="9">The sequence shown here is derived from an EMBL/GenBank/DDBJ whole genome shotgun (WGS) entry which is preliminary data.</text>
</comment>
<keyword evidence="2" id="KW-0479">Metal-binding</keyword>
<sequence>MKASIVSASLFAAAVSAHGNITSPPARQAGAAMAAVCGQDAVDTINADPTIPLEDVTAGSTQCNLGLCRGAVFEDNAEQVQQFAPGQVVEMEAFLPIPHAGPMNTSIVDTATNTVVGQPLISFDVYADESLAQLPDNNTDFSVTMPTDLPATQCAVAGECVLQWFWFGTNAKQTYESCVDFVMVQQ</sequence>
<evidence type="ECO:0000256" key="5">
    <source>
        <dbReference type="ARBA" id="ARBA00023180"/>
    </source>
</evidence>
<dbReference type="OrthoDB" id="120613at2759"/>
<dbReference type="Pfam" id="PF03067">
    <property type="entry name" value="LPMO_10"/>
    <property type="match status" value="1"/>
</dbReference>
<evidence type="ECO:0000313" key="10">
    <source>
        <dbReference type="Proteomes" id="UP000034680"/>
    </source>
</evidence>
<reference evidence="9 10" key="2">
    <citation type="submission" date="2015-05" db="EMBL/GenBank/DDBJ databases">
        <authorList>
            <person name="Morales-Cruz A."/>
            <person name="Amrine K.C."/>
            <person name="Cantu D."/>
        </authorList>
    </citation>
    <scope>NUCLEOTIDE SEQUENCE [LARGE SCALE GENOMIC DNA]</scope>
    <source>
        <strain evidence="9">DA912</strain>
    </source>
</reference>
<dbReference type="GO" id="GO:0046872">
    <property type="term" value="F:metal ion binding"/>
    <property type="evidence" value="ECO:0007669"/>
    <property type="project" value="UniProtKB-KW"/>
</dbReference>
<dbReference type="PANTHER" id="PTHR36575">
    <property type="entry name" value="BINDING PROTEIN, PUTATIVE (AFU_ORTHOLOGUE AFUA_1G14430)-RELATED"/>
    <property type="match status" value="1"/>
</dbReference>
<dbReference type="EMBL" id="LCUC01000218">
    <property type="protein sequence ID" value="KKY34048.1"/>
    <property type="molecule type" value="Genomic_DNA"/>
</dbReference>
<evidence type="ECO:0000256" key="6">
    <source>
        <dbReference type="ARBA" id="ARBA00034311"/>
    </source>
</evidence>
<comment type="cofactor">
    <cofactor evidence="1">
        <name>Cu(2+)</name>
        <dbReference type="ChEBI" id="CHEBI:29036"/>
    </cofactor>
</comment>
<evidence type="ECO:0000256" key="3">
    <source>
        <dbReference type="ARBA" id="ARBA00023008"/>
    </source>
</evidence>
<comment type="similarity">
    <text evidence="6">Belongs to the polysaccharide monooxygenase AA13 family.</text>
</comment>